<keyword evidence="7" id="KW-0862">Zinc</keyword>
<dbReference type="Pfam" id="PF13639">
    <property type="entry name" value="zf-RING_2"/>
    <property type="match status" value="1"/>
</dbReference>
<evidence type="ECO:0000313" key="12">
    <source>
        <dbReference type="Proteomes" id="UP000030689"/>
    </source>
</evidence>
<evidence type="ECO:0000256" key="4">
    <source>
        <dbReference type="ARBA" id="ARBA00022723"/>
    </source>
</evidence>
<evidence type="ECO:0000256" key="3">
    <source>
        <dbReference type="ARBA" id="ARBA00022679"/>
    </source>
</evidence>
<dbReference type="GO" id="GO:0008270">
    <property type="term" value="F:zinc ion binding"/>
    <property type="evidence" value="ECO:0007669"/>
    <property type="project" value="UniProtKB-KW"/>
</dbReference>
<evidence type="ECO:0000256" key="6">
    <source>
        <dbReference type="ARBA" id="ARBA00022786"/>
    </source>
</evidence>
<feature type="domain" description="RING-type" evidence="10">
    <location>
        <begin position="193"/>
        <end position="234"/>
    </location>
</feature>
<dbReference type="GO" id="GO:0005737">
    <property type="term" value="C:cytoplasm"/>
    <property type="evidence" value="ECO:0007669"/>
    <property type="project" value="TreeGrafter"/>
</dbReference>
<feature type="region of interest" description="Disordered" evidence="9">
    <location>
        <begin position="42"/>
        <end position="107"/>
    </location>
</feature>
<dbReference type="GO" id="GO:0061630">
    <property type="term" value="F:ubiquitin protein ligase activity"/>
    <property type="evidence" value="ECO:0007669"/>
    <property type="project" value="UniProtKB-EC"/>
</dbReference>
<accession>V4LQ15</accession>
<dbReference type="PANTHER" id="PTHR15710">
    <property type="entry name" value="E3 UBIQUITIN-PROTEIN LIGASE PRAJA"/>
    <property type="match status" value="1"/>
</dbReference>
<dbReference type="PROSITE" id="PS50089">
    <property type="entry name" value="ZF_RING_2"/>
    <property type="match status" value="1"/>
</dbReference>
<evidence type="ECO:0000256" key="8">
    <source>
        <dbReference type="PROSITE-ProRule" id="PRU00175"/>
    </source>
</evidence>
<feature type="compositionally biased region" description="Low complexity" evidence="9">
    <location>
        <begin position="60"/>
        <end position="70"/>
    </location>
</feature>
<dbReference type="GO" id="GO:0016567">
    <property type="term" value="P:protein ubiquitination"/>
    <property type="evidence" value="ECO:0007669"/>
    <property type="project" value="TreeGrafter"/>
</dbReference>
<sequence>MASGSYWCYSCSRFVWVSDSISCPDCDGGFLEHIQEPVDFTPSDSFHRVTSQHRSPTRFPPSSSSSSTSSMHASTAGDSPVTRTRSTRSPNPVIVLRGSGPSDVSEGLDRSTFQMYYDDGTDSGLRPLPPSMTEFLLGSGFDRLLDQISQIELNTNRNNRSCEHPPASKSAIEALPVIEIDLTHLQSDSQSHCAVCKENFTLKSPAREMPCNHIYHPDCILPWLAIRNSCPVCRHELPAEDSAADAGGAGAVTATAGSNEEEDDSAAGLTIWRLPGGGFAVGRIPGGWRGGDRMMPVVYTEVDGGRLGDERLPRRVAWGSRRGGRQGGSGERVGGFAGRIMRLFGCFSGSSGSIAAATSSGSGSRSRVTRRSRSSFALFNTGSSSSRRRNWLA</sequence>
<dbReference type="KEGG" id="eus:EUTSA_v10016765mg"/>
<evidence type="ECO:0000313" key="11">
    <source>
        <dbReference type="EMBL" id="ESQ52655.1"/>
    </source>
</evidence>
<keyword evidence="12" id="KW-1185">Reference proteome</keyword>
<protein>
    <recommendedName>
        <fullName evidence="2">RING-type E3 ubiquitin transferase</fullName>
        <ecNumber evidence="2">2.3.2.27</ecNumber>
    </recommendedName>
</protein>
<dbReference type="InterPro" id="IPR039525">
    <property type="entry name" value="RNF126-like_zinc-ribbon"/>
</dbReference>
<dbReference type="InterPro" id="IPR013083">
    <property type="entry name" value="Znf_RING/FYVE/PHD"/>
</dbReference>
<dbReference type="InterPro" id="IPR001841">
    <property type="entry name" value="Znf_RING"/>
</dbReference>
<evidence type="ECO:0000259" key="10">
    <source>
        <dbReference type="PROSITE" id="PS50089"/>
    </source>
</evidence>
<gene>
    <name evidence="11" type="ORF">EUTSA_v10016765mg</name>
</gene>
<keyword evidence="4" id="KW-0479">Metal-binding</keyword>
<reference evidence="11 12" key="1">
    <citation type="journal article" date="2013" name="Front. Plant Sci.">
        <title>The Reference Genome of the Halophytic Plant Eutrema salsugineum.</title>
        <authorList>
            <person name="Yang R."/>
            <person name="Jarvis D.E."/>
            <person name="Chen H."/>
            <person name="Beilstein M.A."/>
            <person name="Grimwood J."/>
            <person name="Jenkins J."/>
            <person name="Shu S."/>
            <person name="Prochnik S."/>
            <person name="Xin M."/>
            <person name="Ma C."/>
            <person name="Schmutz J."/>
            <person name="Wing R.A."/>
            <person name="Mitchell-Olds T."/>
            <person name="Schumaker K.S."/>
            <person name="Wang X."/>
        </authorList>
    </citation>
    <scope>NUCLEOTIDE SEQUENCE [LARGE SCALE GENOMIC DNA]</scope>
</reference>
<keyword evidence="3" id="KW-0808">Transferase</keyword>
<keyword evidence="6" id="KW-0833">Ubl conjugation pathway</keyword>
<comment type="catalytic activity">
    <reaction evidence="1">
        <text>S-ubiquitinyl-[E2 ubiquitin-conjugating enzyme]-L-cysteine + [acceptor protein]-L-lysine = [E2 ubiquitin-conjugating enzyme]-L-cysteine + N(6)-ubiquitinyl-[acceptor protein]-L-lysine.</text>
        <dbReference type="EC" id="2.3.2.27"/>
    </reaction>
</comment>
<dbReference type="FunFam" id="3.30.40.10:FF:000022">
    <property type="entry name" value="E3 ubiquitin-protein ligase RING1-like"/>
    <property type="match status" value="1"/>
</dbReference>
<dbReference type="Gene3D" id="3.30.40.10">
    <property type="entry name" value="Zinc/RING finger domain, C3HC4 (zinc finger)"/>
    <property type="match status" value="1"/>
</dbReference>
<dbReference type="Pfam" id="PF14369">
    <property type="entry name" value="Zn_ribbon_19"/>
    <property type="match status" value="1"/>
</dbReference>
<proteinExistence type="predicted"/>
<dbReference type="OMA" id="PAREMPC"/>
<dbReference type="EMBL" id="KI517385">
    <property type="protein sequence ID" value="ESQ52655.1"/>
    <property type="molecule type" value="Genomic_DNA"/>
</dbReference>
<keyword evidence="5 8" id="KW-0863">Zinc-finger</keyword>
<feature type="compositionally biased region" description="Low complexity" evidence="9">
    <location>
        <begin position="243"/>
        <end position="258"/>
    </location>
</feature>
<dbReference type="PANTHER" id="PTHR15710:SF93">
    <property type="entry name" value="E3 UBIQUITIN-PROTEIN LIGASE RHC2A-RELATED"/>
    <property type="match status" value="1"/>
</dbReference>
<feature type="region of interest" description="Disordered" evidence="9">
    <location>
        <begin position="243"/>
        <end position="263"/>
    </location>
</feature>
<dbReference type="OrthoDB" id="21204at2759"/>
<evidence type="ECO:0000256" key="9">
    <source>
        <dbReference type="SAM" id="MobiDB-lite"/>
    </source>
</evidence>
<evidence type="ECO:0000256" key="7">
    <source>
        <dbReference type="ARBA" id="ARBA00022833"/>
    </source>
</evidence>
<organism evidence="11 12">
    <name type="scientific">Eutrema salsugineum</name>
    <name type="common">Saltwater cress</name>
    <name type="synonym">Sisymbrium salsugineum</name>
    <dbReference type="NCBI Taxonomy" id="72664"/>
    <lineage>
        <taxon>Eukaryota</taxon>
        <taxon>Viridiplantae</taxon>
        <taxon>Streptophyta</taxon>
        <taxon>Embryophyta</taxon>
        <taxon>Tracheophyta</taxon>
        <taxon>Spermatophyta</taxon>
        <taxon>Magnoliopsida</taxon>
        <taxon>eudicotyledons</taxon>
        <taxon>Gunneridae</taxon>
        <taxon>Pentapetalae</taxon>
        <taxon>rosids</taxon>
        <taxon>malvids</taxon>
        <taxon>Brassicales</taxon>
        <taxon>Brassicaceae</taxon>
        <taxon>Eutremeae</taxon>
        <taxon>Eutrema</taxon>
    </lineage>
</organism>
<feature type="compositionally biased region" description="Polar residues" evidence="9">
    <location>
        <begin position="71"/>
        <end position="90"/>
    </location>
</feature>
<name>V4LQ15_EUTSA</name>
<evidence type="ECO:0000256" key="1">
    <source>
        <dbReference type="ARBA" id="ARBA00000900"/>
    </source>
</evidence>
<dbReference type="eggNOG" id="KOG0800">
    <property type="taxonomic scope" value="Eukaryota"/>
</dbReference>
<dbReference type="SUPFAM" id="SSF57850">
    <property type="entry name" value="RING/U-box"/>
    <property type="match status" value="1"/>
</dbReference>
<evidence type="ECO:0000256" key="2">
    <source>
        <dbReference type="ARBA" id="ARBA00012483"/>
    </source>
</evidence>
<dbReference type="Proteomes" id="UP000030689">
    <property type="component" value="Unassembled WGS sequence"/>
</dbReference>
<dbReference type="EC" id="2.3.2.27" evidence="2"/>
<dbReference type="InterPro" id="IPR010543">
    <property type="entry name" value="DUF1117"/>
</dbReference>
<evidence type="ECO:0000256" key="5">
    <source>
        <dbReference type="ARBA" id="ARBA00022771"/>
    </source>
</evidence>
<dbReference type="STRING" id="72664.V4LQ15"/>
<dbReference type="Pfam" id="PF06547">
    <property type="entry name" value="DUF1117"/>
    <property type="match status" value="1"/>
</dbReference>
<feature type="compositionally biased region" description="Polar residues" evidence="9">
    <location>
        <begin position="42"/>
        <end position="53"/>
    </location>
</feature>
<dbReference type="Gramene" id="ESQ52655">
    <property type="protein sequence ID" value="ESQ52655"/>
    <property type="gene ID" value="EUTSA_v10016765mg"/>
</dbReference>
<dbReference type="AlphaFoldDB" id="V4LQ15"/>
<dbReference type="SMART" id="SM00184">
    <property type="entry name" value="RING"/>
    <property type="match status" value="1"/>
</dbReference>